<gene>
    <name evidence="1" type="ORF">FHR75_000004</name>
</gene>
<dbReference type="EMBL" id="JACHVY010000001">
    <property type="protein sequence ID" value="MBB2899216.1"/>
    <property type="molecule type" value="Genomic_DNA"/>
</dbReference>
<protein>
    <submittedName>
        <fullName evidence="1">Uncharacterized protein</fullName>
    </submittedName>
</protein>
<proteinExistence type="predicted"/>
<dbReference type="Gene3D" id="3.30.450.40">
    <property type="match status" value="1"/>
</dbReference>
<dbReference type="InterPro" id="IPR029016">
    <property type="entry name" value="GAF-like_dom_sf"/>
</dbReference>
<dbReference type="Proteomes" id="UP000533269">
    <property type="component" value="Unassembled WGS sequence"/>
</dbReference>
<dbReference type="AlphaFoldDB" id="A0A7W4TJ10"/>
<sequence>MQEPTRDGPRHDAMLFHSEVVVDDLDDPVQTAWPEHVQRALAAGFASVVAVPPISRGRVWGSLDPARS</sequence>
<evidence type="ECO:0000313" key="2">
    <source>
        <dbReference type="Proteomes" id="UP000533269"/>
    </source>
</evidence>
<reference evidence="1 2" key="1">
    <citation type="submission" date="2020-08" db="EMBL/GenBank/DDBJ databases">
        <title>The Agave Microbiome: Exploring the role of microbial communities in plant adaptations to desert environments.</title>
        <authorList>
            <person name="Partida-Martinez L.P."/>
        </authorList>
    </citation>
    <scope>NUCLEOTIDE SEQUENCE [LARGE SCALE GENOMIC DNA]</scope>
    <source>
        <strain evidence="1 2">AS2.23</strain>
    </source>
</reference>
<reference evidence="1 2" key="2">
    <citation type="submission" date="2020-08" db="EMBL/GenBank/DDBJ databases">
        <authorList>
            <person name="Partida-Martinez L."/>
            <person name="Huntemann M."/>
            <person name="Clum A."/>
            <person name="Wang J."/>
            <person name="Palaniappan K."/>
            <person name="Ritter S."/>
            <person name="Chen I.-M."/>
            <person name="Stamatis D."/>
            <person name="Reddy T."/>
            <person name="O'Malley R."/>
            <person name="Daum C."/>
            <person name="Shapiro N."/>
            <person name="Ivanova N."/>
            <person name="Kyrpides N."/>
            <person name="Woyke T."/>
        </authorList>
    </citation>
    <scope>NUCLEOTIDE SEQUENCE [LARGE SCALE GENOMIC DNA]</scope>
    <source>
        <strain evidence="1 2">AS2.23</strain>
    </source>
</reference>
<accession>A0A7W4TJ10</accession>
<evidence type="ECO:0000313" key="1">
    <source>
        <dbReference type="EMBL" id="MBB2899216.1"/>
    </source>
</evidence>
<dbReference type="RefSeq" id="WP_183389920.1">
    <property type="nucleotide sequence ID" value="NZ_JACHVY010000001.1"/>
</dbReference>
<comment type="caution">
    <text evidence="1">The sequence shown here is derived from an EMBL/GenBank/DDBJ whole genome shotgun (WGS) entry which is preliminary data.</text>
</comment>
<name>A0A7W4TJ10_KINRA</name>
<organism evidence="1 2">
    <name type="scientific">Kineococcus radiotolerans</name>
    <dbReference type="NCBI Taxonomy" id="131568"/>
    <lineage>
        <taxon>Bacteria</taxon>
        <taxon>Bacillati</taxon>
        <taxon>Actinomycetota</taxon>
        <taxon>Actinomycetes</taxon>
        <taxon>Kineosporiales</taxon>
        <taxon>Kineosporiaceae</taxon>
        <taxon>Kineococcus</taxon>
    </lineage>
</organism>